<gene>
    <name evidence="4" type="ORF">LFYK43_05960</name>
</gene>
<dbReference type="InterPro" id="IPR054831">
    <property type="entry name" value="UPF0122_fam_protein"/>
</dbReference>
<dbReference type="Pfam" id="PF04297">
    <property type="entry name" value="UPF0122"/>
    <property type="match status" value="1"/>
</dbReference>
<keyword evidence="4" id="KW-0238">DNA-binding</keyword>
<dbReference type="InterPro" id="IPR013324">
    <property type="entry name" value="RNA_pol_sigma_r3/r4-like"/>
</dbReference>
<dbReference type="PANTHER" id="PTHR40083">
    <property type="entry name" value="UPF0122 PROTEIN CBO2450/CLC_2298"/>
    <property type="match status" value="1"/>
</dbReference>
<dbReference type="AlphaFoldDB" id="A0A401IRJ5"/>
<proteinExistence type="inferred from homology"/>
<keyword evidence="5" id="KW-1185">Reference proteome</keyword>
<dbReference type="EMBL" id="BFFP01000006">
    <property type="protein sequence ID" value="GBG94137.1"/>
    <property type="molecule type" value="Genomic_DNA"/>
</dbReference>
<dbReference type="PANTHER" id="PTHR40083:SF1">
    <property type="entry name" value="UPF0122 PROTEIN YLXM"/>
    <property type="match status" value="1"/>
</dbReference>
<dbReference type="GO" id="GO:0003677">
    <property type="term" value="F:DNA binding"/>
    <property type="evidence" value="ECO:0007669"/>
    <property type="project" value="UniProtKB-KW"/>
</dbReference>
<evidence type="ECO:0000256" key="2">
    <source>
        <dbReference type="ARBA" id="ARBA00024764"/>
    </source>
</evidence>
<dbReference type="NCBIfam" id="NF045758">
    <property type="entry name" value="YlxM"/>
    <property type="match status" value="1"/>
</dbReference>
<evidence type="ECO:0000256" key="3">
    <source>
        <dbReference type="HAMAP-Rule" id="MF_00245"/>
    </source>
</evidence>
<dbReference type="OrthoDB" id="6392at2"/>
<comment type="similarity">
    <text evidence="1 3">Belongs to the UPF0122 family.</text>
</comment>
<dbReference type="Proteomes" id="UP000286848">
    <property type="component" value="Unassembled WGS sequence"/>
</dbReference>
<dbReference type="RefSeq" id="WP_124975268.1">
    <property type="nucleotide sequence ID" value="NZ_BFFP01000006.1"/>
</dbReference>
<dbReference type="InterPro" id="IPR007394">
    <property type="entry name" value="UPF0122"/>
</dbReference>
<evidence type="ECO:0000256" key="1">
    <source>
        <dbReference type="ARBA" id="ARBA00008720"/>
    </source>
</evidence>
<dbReference type="Gene3D" id="1.10.10.10">
    <property type="entry name" value="Winged helix-like DNA-binding domain superfamily/Winged helix DNA-binding domain"/>
    <property type="match status" value="1"/>
</dbReference>
<evidence type="ECO:0000313" key="4">
    <source>
        <dbReference type="EMBL" id="GBG94137.1"/>
    </source>
</evidence>
<reference evidence="4 5" key="1">
    <citation type="journal article" date="2019" name="Int. J. Syst. Evol. Microbiol.">
        <title>Lactobacillus salitolerans sp. nov., a novel lactic acid bacterium isolated from spent mushroom substrates.</title>
        <authorList>
            <person name="Tohno M."/>
            <person name="Tanizawa Y."/>
            <person name="Kojima Y."/>
            <person name="Sakamoto M."/>
            <person name="Nakamura Y."/>
            <person name="Ohkuma M."/>
            <person name="Kobayashi H."/>
        </authorList>
    </citation>
    <scope>NUCLEOTIDE SEQUENCE [LARGE SCALE GENOMIC DNA]</scope>
    <source>
        <strain evidence="4 5">YK43</strain>
    </source>
</reference>
<accession>A0A401IRJ5</accession>
<dbReference type="InterPro" id="IPR036388">
    <property type="entry name" value="WH-like_DNA-bd_sf"/>
</dbReference>
<dbReference type="NCBIfam" id="NF001068">
    <property type="entry name" value="PRK00118.1-4"/>
    <property type="match status" value="1"/>
</dbReference>
<protein>
    <recommendedName>
        <fullName evidence="3">UPF0122 protein LFYK43_05960</fullName>
    </recommendedName>
</protein>
<dbReference type="NCBIfam" id="NF001070">
    <property type="entry name" value="PRK00118.1-6"/>
    <property type="match status" value="1"/>
</dbReference>
<comment type="function">
    <text evidence="2 3">Might take part in the signal recognition particle (SRP) pathway. This is inferred from the conservation of its genetic proximity to ftsY/ffh. May be a regulatory protein.</text>
</comment>
<dbReference type="HAMAP" id="MF_00245">
    <property type="entry name" value="UPF0122"/>
    <property type="match status" value="1"/>
</dbReference>
<sequence>MEIEKTNRFNALFDFYEQLLTTKQMQYIGLYYRDDYSLGEIAENFQVSRQAVYDNIKRTEQILENYESKLHLYRDFVARDQKIEFLSQYVSSHYANDQKLLQLLAAVEQNEDQE</sequence>
<organism evidence="4 5">
    <name type="scientific">Ligilactobacillus salitolerans</name>
    <dbReference type="NCBI Taxonomy" id="1808352"/>
    <lineage>
        <taxon>Bacteria</taxon>
        <taxon>Bacillati</taxon>
        <taxon>Bacillota</taxon>
        <taxon>Bacilli</taxon>
        <taxon>Lactobacillales</taxon>
        <taxon>Lactobacillaceae</taxon>
        <taxon>Ligilactobacillus</taxon>
    </lineage>
</organism>
<dbReference type="SUPFAM" id="SSF88659">
    <property type="entry name" value="Sigma3 and sigma4 domains of RNA polymerase sigma factors"/>
    <property type="match status" value="1"/>
</dbReference>
<name>A0A401IRJ5_9LACO</name>
<evidence type="ECO:0000313" key="5">
    <source>
        <dbReference type="Proteomes" id="UP000286848"/>
    </source>
</evidence>
<comment type="caution">
    <text evidence="4">The sequence shown here is derived from an EMBL/GenBank/DDBJ whole genome shotgun (WGS) entry which is preliminary data.</text>
</comment>